<evidence type="ECO:0000313" key="2">
    <source>
        <dbReference type="EMBL" id="KAK5978891.1"/>
    </source>
</evidence>
<organism evidence="2 3">
    <name type="scientific">Trichostrongylus colubriformis</name>
    <name type="common">Black scour worm</name>
    <dbReference type="NCBI Taxonomy" id="6319"/>
    <lineage>
        <taxon>Eukaryota</taxon>
        <taxon>Metazoa</taxon>
        <taxon>Ecdysozoa</taxon>
        <taxon>Nematoda</taxon>
        <taxon>Chromadorea</taxon>
        <taxon>Rhabditida</taxon>
        <taxon>Rhabditina</taxon>
        <taxon>Rhabditomorpha</taxon>
        <taxon>Strongyloidea</taxon>
        <taxon>Trichostrongylidae</taxon>
        <taxon>Trichostrongylus</taxon>
    </lineage>
</organism>
<comment type="caution">
    <text evidence="2">The sequence shown here is derived from an EMBL/GenBank/DDBJ whole genome shotgun (WGS) entry which is preliminary data.</text>
</comment>
<dbReference type="EMBL" id="WIXE01008894">
    <property type="protein sequence ID" value="KAK5978891.1"/>
    <property type="molecule type" value="Genomic_DNA"/>
</dbReference>
<evidence type="ECO:0000313" key="3">
    <source>
        <dbReference type="Proteomes" id="UP001331761"/>
    </source>
</evidence>
<feature type="region of interest" description="Disordered" evidence="1">
    <location>
        <begin position="188"/>
        <end position="222"/>
    </location>
</feature>
<feature type="region of interest" description="Disordered" evidence="1">
    <location>
        <begin position="1"/>
        <end position="36"/>
    </location>
</feature>
<reference evidence="2 3" key="1">
    <citation type="submission" date="2019-10" db="EMBL/GenBank/DDBJ databases">
        <title>Assembly and Annotation for the nematode Trichostrongylus colubriformis.</title>
        <authorList>
            <person name="Martin J."/>
        </authorList>
    </citation>
    <scope>NUCLEOTIDE SEQUENCE [LARGE SCALE GENOMIC DNA]</scope>
    <source>
        <strain evidence="2">G859</strain>
        <tissue evidence="2">Whole worm</tissue>
    </source>
</reference>
<keyword evidence="3" id="KW-1185">Reference proteome</keyword>
<evidence type="ECO:0000256" key="1">
    <source>
        <dbReference type="SAM" id="MobiDB-lite"/>
    </source>
</evidence>
<name>A0AAN8FFR8_TRICO</name>
<dbReference type="Proteomes" id="UP001331761">
    <property type="component" value="Unassembled WGS sequence"/>
</dbReference>
<proteinExistence type="predicted"/>
<sequence>MFPMKRESSSVADYEDSIKRTKNDSKLAVNTGRENKAEGKLTVTEAQVDDAQNPEIDPHCSIANGSNESDRDFALARLRCLGIGLNNGNAQSDDKGKSRRTHLLAQGEKELRRERGEMLVRLFKEHPSLAGSATARKAEKNLERALMWERITQQVNDAFGSRLEVLSVEKVKKLLTYYKKKDEGSYDNIKVANQPSSDDPPPELELDSSSSPSRCESVMSEHGGLESVTSAPLVNSTTDVDQQLQNFIASLCSSSCDILTAKSDEVDAPPSPILCDTTYQLKKERHDFVVSLAEHYMERMCFDSSARSAQVNAERHSMWVKIAHLTNEKYYGLLSPLGVEQTKKLFSNCKRRRRMRLEKSGDDSPLASLSGSVSVSPDGNSVEPNTSTDSMPSRESYLTSVETSPHPSLQGLVHDMDLTVEIKELRRQLAERDAEVARLKRTIVEFLGFHIAETFSGLQMLMSNESKVASF</sequence>
<feature type="compositionally biased region" description="Basic and acidic residues" evidence="1">
    <location>
        <begin position="16"/>
        <end position="25"/>
    </location>
</feature>
<gene>
    <name evidence="2" type="ORF">GCK32_012178</name>
</gene>
<accession>A0AAN8FFR8</accession>
<feature type="compositionally biased region" description="Polar residues" evidence="1">
    <location>
        <begin position="367"/>
        <end position="407"/>
    </location>
</feature>
<feature type="region of interest" description="Disordered" evidence="1">
    <location>
        <begin position="357"/>
        <end position="410"/>
    </location>
</feature>
<dbReference type="AlphaFoldDB" id="A0AAN8FFR8"/>
<protein>
    <submittedName>
        <fullName evidence="2">Uncharacterized protein</fullName>
    </submittedName>
</protein>